<dbReference type="EMBL" id="JACICA010000007">
    <property type="protein sequence ID" value="MBB3703041.1"/>
    <property type="molecule type" value="Genomic_DNA"/>
</dbReference>
<dbReference type="Proteomes" id="UP000541425">
    <property type="component" value="Unassembled WGS sequence"/>
</dbReference>
<dbReference type="InterPro" id="IPR052533">
    <property type="entry name" value="WalJ/YycJ-like"/>
</dbReference>
<dbReference type="Gene3D" id="3.60.15.10">
    <property type="entry name" value="Ribonuclease Z/Hydroxyacylglutathione hydrolase-like"/>
    <property type="match status" value="1"/>
</dbReference>
<protein>
    <submittedName>
        <fullName evidence="2">Phosphoribosyl 1,2-cyclic phosphodiesterase</fullName>
    </submittedName>
</protein>
<sequence length="261" mass="28853">MKFISFGSGSSGNCYYLLEDGFGLVIDQGIGIRSFKRYFRDYGLSQGEIKAILVTHDHTDHVKAVGAVSQEHHLPVYAAEKVHSGMDHNYLMSKKIAEPNKHFLMPGETVVLGPFTITAFDVPHDASANNGYFITTDSTNFCLMTDCGKMTEEMCRFINKAENLVVEANYDEAMLVTGPYPLYLKNRIQSGLGHSSNRETAAALASSLSPAIKSIWLCHLSEENNHPELCRKTVQCSLNSVGCAAELHILKRRTPTGVFEL</sequence>
<organism evidence="2 3">
    <name type="scientific">Alloprevotella rava</name>
    <dbReference type="NCBI Taxonomy" id="671218"/>
    <lineage>
        <taxon>Bacteria</taxon>
        <taxon>Pseudomonadati</taxon>
        <taxon>Bacteroidota</taxon>
        <taxon>Bacteroidia</taxon>
        <taxon>Bacteroidales</taxon>
        <taxon>Prevotellaceae</taxon>
        <taxon>Alloprevotella</taxon>
    </lineage>
</organism>
<dbReference type="InterPro" id="IPR036866">
    <property type="entry name" value="RibonucZ/Hydroxyglut_hydro"/>
</dbReference>
<dbReference type="AlphaFoldDB" id="A0A7W5UKK5"/>
<comment type="caution">
    <text evidence="2">The sequence shown here is derived from an EMBL/GenBank/DDBJ whole genome shotgun (WGS) entry which is preliminary data.</text>
</comment>
<gene>
    <name evidence="2" type="ORF">FHS60_001514</name>
</gene>
<dbReference type="PANTHER" id="PTHR47619:SF1">
    <property type="entry name" value="EXODEOXYRIBONUCLEASE WALJ"/>
    <property type="match status" value="1"/>
</dbReference>
<dbReference type="RefSeq" id="WP_009346720.1">
    <property type="nucleotide sequence ID" value="NZ_JACICA010000007.1"/>
</dbReference>
<dbReference type="PANTHER" id="PTHR47619">
    <property type="entry name" value="METALLO-HYDROLASE YYCJ-RELATED"/>
    <property type="match status" value="1"/>
</dbReference>
<proteinExistence type="predicted"/>
<dbReference type="Pfam" id="PF12706">
    <property type="entry name" value="Lactamase_B_2"/>
    <property type="match status" value="1"/>
</dbReference>
<evidence type="ECO:0000313" key="2">
    <source>
        <dbReference type="EMBL" id="MBB3703041.1"/>
    </source>
</evidence>
<dbReference type="InterPro" id="IPR001279">
    <property type="entry name" value="Metallo-B-lactamas"/>
</dbReference>
<dbReference type="SUPFAM" id="SSF56281">
    <property type="entry name" value="Metallo-hydrolase/oxidoreductase"/>
    <property type="match status" value="1"/>
</dbReference>
<evidence type="ECO:0000313" key="3">
    <source>
        <dbReference type="Proteomes" id="UP000541425"/>
    </source>
</evidence>
<accession>A0A7W5UKK5</accession>
<reference evidence="2 3" key="1">
    <citation type="submission" date="2020-08" db="EMBL/GenBank/DDBJ databases">
        <title>Genomic Encyclopedia of Type Strains, Phase IV (KMG-IV): sequencing the most valuable type-strain genomes for metagenomic binning, comparative biology and taxonomic classification.</title>
        <authorList>
            <person name="Goeker M."/>
        </authorList>
    </citation>
    <scope>NUCLEOTIDE SEQUENCE [LARGE SCALE GENOMIC DNA]</scope>
    <source>
        <strain evidence="2 3">DSM 22548</strain>
    </source>
</reference>
<dbReference type="SMART" id="SM00849">
    <property type="entry name" value="Lactamase_B"/>
    <property type="match status" value="1"/>
</dbReference>
<evidence type="ECO:0000259" key="1">
    <source>
        <dbReference type="SMART" id="SM00849"/>
    </source>
</evidence>
<feature type="domain" description="Metallo-beta-lactamase" evidence="1">
    <location>
        <begin position="11"/>
        <end position="192"/>
    </location>
</feature>
<name>A0A7W5UKK5_9BACT</name>